<dbReference type="Pfam" id="PF04578">
    <property type="entry name" value="DUF594"/>
    <property type="match status" value="1"/>
</dbReference>
<name>A0AAV5JEI3_9ROSI</name>
<reference evidence="3 4" key="1">
    <citation type="journal article" date="2021" name="Commun. Biol.">
        <title>The genome of Shorea leprosula (Dipterocarpaceae) highlights the ecological relevance of drought in aseasonal tropical rainforests.</title>
        <authorList>
            <person name="Ng K.K.S."/>
            <person name="Kobayashi M.J."/>
            <person name="Fawcett J.A."/>
            <person name="Hatakeyama M."/>
            <person name="Paape T."/>
            <person name="Ng C.H."/>
            <person name="Ang C.C."/>
            <person name="Tnah L.H."/>
            <person name="Lee C.T."/>
            <person name="Nishiyama T."/>
            <person name="Sese J."/>
            <person name="O'Brien M.J."/>
            <person name="Copetti D."/>
            <person name="Mohd Noor M.I."/>
            <person name="Ong R.C."/>
            <person name="Putra M."/>
            <person name="Sireger I.Z."/>
            <person name="Indrioko S."/>
            <person name="Kosugi Y."/>
            <person name="Izuno A."/>
            <person name="Isagi Y."/>
            <person name="Lee S.L."/>
            <person name="Shimizu K.K."/>
        </authorList>
    </citation>
    <scope>NUCLEOTIDE SEQUENCE [LARGE SCALE GENOMIC DNA]</scope>
    <source>
        <strain evidence="3">214</strain>
    </source>
</reference>
<protein>
    <recommendedName>
        <fullName evidence="2">DUF4220 domain-containing protein</fullName>
    </recommendedName>
</protein>
<evidence type="ECO:0000313" key="3">
    <source>
        <dbReference type="EMBL" id="GKV09809.1"/>
    </source>
</evidence>
<proteinExistence type="predicted"/>
<evidence type="ECO:0000313" key="4">
    <source>
        <dbReference type="Proteomes" id="UP001054252"/>
    </source>
</evidence>
<dbReference type="PANTHER" id="PTHR31325">
    <property type="entry name" value="OS01G0798800 PROTEIN-RELATED"/>
    <property type="match status" value="1"/>
</dbReference>
<dbReference type="InterPro" id="IPR025315">
    <property type="entry name" value="DUF4220"/>
</dbReference>
<dbReference type="Pfam" id="PF13968">
    <property type="entry name" value="DUF4220"/>
    <property type="match status" value="1"/>
</dbReference>
<dbReference type="InterPro" id="IPR007658">
    <property type="entry name" value="DUF594"/>
</dbReference>
<sequence length="661" mass="75941">MADWVATVALSTLLKAEKKDLNCVLVLFWMPFLLLHLGGPDTISAYSLADNDLWLRYLLGLIIQVGVAVFVFIRFGTNCTLPHSHGTNCNTHTYTHGTNCNTHTYTYLAIPIFVTGVVKYVERIWILRAASRKQLTNSIFPTADQASGQTTGQSTPSDLKTLEEYLCSKNAVEEGRFIYKAFCMFKMSIPLFQDLKLKIPKDLSKIFILSTESADDAFRVVEVELGFLYDVLYTKKTSGPQPMVGIILHIICFLSMFTTLIVFSIVVGKSIHPKVDTAITYLLFIGAILLNIYSTISKACSNWSMFWLTIHGDWLSKFLGKGIVSWYLQMNLARKKQGIAYMAQYSLMSNCLQTKGSKWRKIVRIFDTEDILGKLVLTTWKKVEHDVRNFIYLHLVRKRSKYRHGGFQYKDLSNLLSKKGDGVLQMHNLLDKFCWSIIGLEFEHCLLIWHIATDVLFYTDLRRYSAAELGSHCTISKHLSDYMMYLLLVRPNMLPKGIGELRIKETQNEVMCFENIVSLSRSEVANYLLDRDFTLEISSPQSPYKSKSVIAEGCQLAATLRSLVEESLWDHSEKWEFIADVWMEIMAFAASRCEWREHKTQLRHGGELLTHVALLMAHFGLTERVEIRDLTEEEKSKLHQFDTTRLGWDWNRFSHLPYYLA</sequence>
<comment type="caution">
    <text evidence="3">The sequence shown here is derived from an EMBL/GenBank/DDBJ whole genome shotgun (WGS) entry which is preliminary data.</text>
</comment>
<feature type="transmembrane region" description="Helical" evidence="1">
    <location>
        <begin position="243"/>
        <end position="266"/>
    </location>
</feature>
<dbReference type="Proteomes" id="UP001054252">
    <property type="component" value="Unassembled WGS sequence"/>
</dbReference>
<gene>
    <name evidence="3" type="ORF">SLEP1_g21249</name>
</gene>
<feature type="domain" description="DUF4220" evidence="2">
    <location>
        <begin position="1"/>
        <end position="349"/>
    </location>
</feature>
<keyword evidence="1" id="KW-0812">Transmembrane</keyword>
<dbReference type="AlphaFoldDB" id="A0AAV5JEI3"/>
<feature type="transmembrane region" description="Helical" evidence="1">
    <location>
        <begin position="21"/>
        <end position="39"/>
    </location>
</feature>
<keyword evidence="1" id="KW-1133">Transmembrane helix</keyword>
<feature type="transmembrane region" description="Helical" evidence="1">
    <location>
        <begin position="54"/>
        <end position="73"/>
    </location>
</feature>
<accession>A0AAV5JEI3</accession>
<keyword evidence="1" id="KW-0472">Membrane</keyword>
<keyword evidence="4" id="KW-1185">Reference proteome</keyword>
<feature type="transmembrane region" description="Helical" evidence="1">
    <location>
        <begin position="278"/>
        <end position="296"/>
    </location>
</feature>
<evidence type="ECO:0000259" key="2">
    <source>
        <dbReference type="Pfam" id="PF13968"/>
    </source>
</evidence>
<evidence type="ECO:0000256" key="1">
    <source>
        <dbReference type="SAM" id="Phobius"/>
    </source>
</evidence>
<organism evidence="3 4">
    <name type="scientific">Rubroshorea leprosula</name>
    <dbReference type="NCBI Taxonomy" id="152421"/>
    <lineage>
        <taxon>Eukaryota</taxon>
        <taxon>Viridiplantae</taxon>
        <taxon>Streptophyta</taxon>
        <taxon>Embryophyta</taxon>
        <taxon>Tracheophyta</taxon>
        <taxon>Spermatophyta</taxon>
        <taxon>Magnoliopsida</taxon>
        <taxon>eudicotyledons</taxon>
        <taxon>Gunneridae</taxon>
        <taxon>Pentapetalae</taxon>
        <taxon>rosids</taxon>
        <taxon>malvids</taxon>
        <taxon>Malvales</taxon>
        <taxon>Dipterocarpaceae</taxon>
        <taxon>Rubroshorea</taxon>
    </lineage>
</organism>
<dbReference type="EMBL" id="BPVZ01000031">
    <property type="protein sequence ID" value="GKV09809.1"/>
    <property type="molecule type" value="Genomic_DNA"/>
</dbReference>